<dbReference type="EMBL" id="BMAU01021379">
    <property type="protein sequence ID" value="GFY27367.1"/>
    <property type="molecule type" value="Genomic_DNA"/>
</dbReference>
<proteinExistence type="predicted"/>
<evidence type="ECO:0000313" key="1">
    <source>
        <dbReference type="EMBL" id="GFY27367.1"/>
    </source>
</evidence>
<organism evidence="1 2">
    <name type="scientific">Trichonephila clavipes</name>
    <name type="common">Golden silk orbweaver</name>
    <name type="synonym">Nephila clavipes</name>
    <dbReference type="NCBI Taxonomy" id="2585209"/>
    <lineage>
        <taxon>Eukaryota</taxon>
        <taxon>Metazoa</taxon>
        <taxon>Ecdysozoa</taxon>
        <taxon>Arthropoda</taxon>
        <taxon>Chelicerata</taxon>
        <taxon>Arachnida</taxon>
        <taxon>Araneae</taxon>
        <taxon>Araneomorphae</taxon>
        <taxon>Entelegynae</taxon>
        <taxon>Araneoidea</taxon>
        <taxon>Nephilidae</taxon>
        <taxon>Trichonephila</taxon>
    </lineage>
</organism>
<sequence length="74" mass="8118">MSSNYLVGGLPLAHVSSGFLNVKIPPNGIIFRASPIVSKPSEPVTMDDLYYLWLLINSVQIKVISCSLPSIFMH</sequence>
<accession>A0A8X6W307</accession>
<keyword evidence="2" id="KW-1185">Reference proteome</keyword>
<protein>
    <submittedName>
        <fullName evidence="1">Uncharacterized protein</fullName>
    </submittedName>
</protein>
<dbReference type="AlphaFoldDB" id="A0A8X6W307"/>
<evidence type="ECO:0000313" key="2">
    <source>
        <dbReference type="Proteomes" id="UP000887159"/>
    </source>
</evidence>
<reference evidence="1" key="1">
    <citation type="submission" date="2020-08" db="EMBL/GenBank/DDBJ databases">
        <title>Multicomponent nature underlies the extraordinary mechanical properties of spider dragline silk.</title>
        <authorList>
            <person name="Kono N."/>
            <person name="Nakamura H."/>
            <person name="Mori M."/>
            <person name="Yoshida Y."/>
            <person name="Ohtoshi R."/>
            <person name="Malay A.D."/>
            <person name="Moran D.A.P."/>
            <person name="Tomita M."/>
            <person name="Numata K."/>
            <person name="Arakawa K."/>
        </authorList>
    </citation>
    <scope>NUCLEOTIDE SEQUENCE</scope>
</reference>
<dbReference type="Proteomes" id="UP000887159">
    <property type="component" value="Unassembled WGS sequence"/>
</dbReference>
<gene>
    <name evidence="1" type="ORF">TNCV_2069871</name>
</gene>
<name>A0A8X6W307_TRICX</name>
<comment type="caution">
    <text evidence="1">The sequence shown here is derived from an EMBL/GenBank/DDBJ whole genome shotgun (WGS) entry which is preliminary data.</text>
</comment>